<name>A0A7V4G8A1_9BACT</name>
<proteinExistence type="predicted"/>
<dbReference type="Gene3D" id="3.30.2120.10">
    <property type="entry name" value="Bacillus phage protein-like"/>
    <property type="match status" value="1"/>
</dbReference>
<reference evidence="2" key="1">
    <citation type="journal article" date="2020" name="mSystems">
        <title>Genome- and Community-Level Interaction Insights into Carbon Utilization and Element Cycling Functions of Hydrothermarchaeota in Hydrothermal Sediment.</title>
        <authorList>
            <person name="Zhou Z."/>
            <person name="Liu Y."/>
            <person name="Xu W."/>
            <person name="Pan J."/>
            <person name="Luo Z.H."/>
            <person name="Li M."/>
        </authorList>
    </citation>
    <scope>NUCLEOTIDE SEQUENCE [LARGE SCALE GENOMIC DNA]</scope>
    <source>
        <strain evidence="2">SpSt-548</strain>
    </source>
</reference>
<dbReference type="InterPro" id="IPR028985">
    <property type="entry name" value="Bacillus_phage_prot-like"/>
</dbReference>
<gene>
    <name evidence="2" type="ORF">ENT08_05795</name>
</gene>
<sequence length="98" mass="11378">MMDYIDRDLDEFIARQIMRDMGSPPYTSSMTETWRLVEKMIQRCAVELKLDMFLGVTGQHWVASFYSPSRCARWEGRGHTAPLAICRAARETFQNLKG</sequence>
<dbReference type="InterPro" id="IPR041270">
    <property type="entry name" value="Phage_ABA_S"/>
</dbReference>
<dbReference type="Pfam" id="PF18066">
    <property type="entry name" value="Phage_ABA_S"/>
    <property type="match status" value="1"/>
</dbReference>
<evidence type="ECO:0000313" key="2">
    <source>
        <dbReference type="EMBL" id="HGS05238.1"/>
    </source>
</evidence>
<evidence type="ECO:0000259" key="1">
    <source>
        <dbReference type="Pfam" id="PF18066"/>
    </source>
</evidence>
<protein>
    <recommendedName>
        <fullName evidence="1">Phage ABA sandwich domain-containing protein</fullName>
    </recommendedName>
</protein>
<organism evidence="2">
    <name type="scientific">Desulfobacca acetoxidans</name>
    <dbReference type="NCBI Taxonomy" id="60893"/>
    <lineage>
        <taxon>Bacteria</taxon>
        <taxon>Pseudomonadati</taxon>
        <taxon>Thermodesulfobacteriota</taxon>
        <taxon>Desulfobaccia</taxon>
        <taxon>Desulfobaccales</taxon>
        <taxon>Desulfobaccaceae</taxon>
        <taxon>Desulfobacca</taxon>
    </lineage>
</organism>
<feature type="domain" description="Phage ABA sandwich" evidence="1">
    <location>
        <begin position="24"/>
        <end position="89"/>
    </location>
</feature>
<dbReference type="EMBL" id="DSXI01000339">
    <property type="protein sequence ID" value="HGS05238.1"/>
    <property type="molecule type" value="Genomic_DNA"/>
</dbReference>
<comment type="caution">
    <text evidence="2">The sequence shown here is derived from an EMBL/GenBank/DDBJ whole genome shotgun (WGS) entry which is preliminary data.</text>
</comment>
<accession>A0A7V4G8A1</accession>
<dbReference type="AlphaFoldDB" id="A0A7V4G8A1"/>